<keyword evidence="1" id="KW-0812">Transmembrane</keyword>
<keyword evidence="2" id="KW-0687">Ribonucleoprotein</keyword>
<keyword evidence="2" id="KW-0689">Ribosomal protein</keyword>
<keyword evidence="1" id="KW-0472">Membrane</keyword>
<accession>A0A7W6KNM8</accession>
<keyword evidence="3" id="KW-1185">Reference proteome</keyword>
<evidence type="ECO:0000313" key="2">
    <source>
        <dbReference type="EMBL" id="MBB4124518.1"/>
    </source>
</evidence>
<evidence type="ECO:0000313" key="3">
    <source>
        <dbReference type="Proteomes" id="UP000530571"/>
    </source>
</evidence>
<comment type="caution">
    <text evidence="2">The sequence shown here is derived from an EMBL/GenBank/DDBJ whole genome shotgun (WGS) entry which is preliminary data.</text>
</comment>
<keyword evidence="1" id="KW-1133">Transmembrane helix</keyword>
<proteinExistence type="predicted"/>
<organism evidence="2 3">
    <name type="scientific">Martelella radicis</name>
    <dbReference type="NCBI Taxonomy" id="1397476"/>
    <lineage>
        <taxon>Bacteria</taxon>
        <taxon>Pseudomonadati</taxon>
        <taxon>Pseudomonadota</taxon>
        <taxon>Alphaproteobacteria</taxon>
        <taxon>Hyphomicrobiales</taxon>
        <taxon>Aurantimonadaceae</taxon>
        <taxon>Martelella</taxon>
    </lineage>
</organism>
<dbReference type="EMBL" id="JACIDZ010000024">
    <property type="protein sequence ID" value="MBB4124518.1"/>
    <property type="molecule type" value="Genomic_DNA"/>
</dbReference>
<feature type="transmembrane region" description="Helical" evidence="1">
    <location>
        <begin position="45"/>
        <end position="69"/>
    </location>
</feature>
<dbReference type="AlphaFoldDB" id="A0A7W6KNM8"/>
<protein>
    <submittedName>
        <fullName evidence="2">Ribosomal protein L40E</fullName>
    </submittedName>
</protein>
<dbReference type="GO" id="GO:0005840">
    <property type="term" value="C:ribosome"/>
    <property type="evidence" value="ECO:0007669"/>
    <property type="project" value="UniProtKB-KW"/>
</dbReference>
<sequence>MSKSSFVEKAQGETKICQSCGAKIAAEFPICSSCGTRQHPFWRPFFRISGTLAAILVVVSFFTTAAALAPQMWATFFPDPEPHLLRLVFDSSDIGKRKFAGLELANTGNVDVYVIAAEFRPSEAALADLGDLSIAIRKTIKSGEILDTRIAMIGTHVGARRAPAPVLILPQYYPVVRELVHASGRPLDRCFILAPQNAFVDVGSPENGDFRYAEALTRLEGQLIYYDPEDLRSRCTARLRNLYLEGSIYLEQACLEAIGGQSAMFQAIGKAQETGRLSRPVYPMTRNQYEPLSHCE</sequence>
<gene>
    <name evidence="2" type="ORF">GGR30_004477</name>
</gene>
<dbReference type="RefSeq" id="WP_183491266.1">
    <property type="nucleotide sequence ID" value="NZ_JACIDZ010000024.1"/>
</dbReference>
<name>A0A7W6KNM8_9HYPH</name>
<evidence type="ECO:0000256" key="1">
    <source>
        <dbReference type="SAM" id="Phobius"/>
    </source>
</evidence>
<dbReference type="Proteomes" id="UP000530571">
    <property type="component" value="Unassembled WGS sequence"/>
</dbReference>
<reference evidence="2 3" key="1">
    <citation type="submission" date="2020-08" db="EMBL/GenBank/DDBJ databases">
        <title>Genomic Encyclopedia of Type Strains, Phase IV (KMG-IV): sequencing the most valuable type-strain genomes for metagenomic binning, comparative biology and taxonomic classification.</title>
        <authorList>
            <person name="Goeker M."/>
        </authorList>
    </citation>
    <scope>NUCLEOTIDE SEQUENCE [LARGE SCALE GENOMIC DNA]</scope>
    <source>
        <strain evidence="2 3">DSM 28101</strain>
    </source>
</reference>